<keyword evidence="4" id="KW-0560">Oxidoreductase</keyword>
<dbReference type="InterPro" id="IPR006620">
    <property type="entry name" value="Pro_4_hyd_alph"/>
</dbReference>
<evidence type="ECO:0000256" key="3">
    <source>
        <dbReference type="ARBA" id="ARBA00022964"/>
    </source>
</evidence>
<dbReference type="PANTHER" id="PTHR10869">
    <property type="entry name" value="PROLYL 4-HYDROXYLASE ALPHA SUBUNIT"/>
    <property type="match status" value="1"/>
</dbReference>
<reference evidence="10 11" key="1">
    <citation type="submission" date="2016-02" db="EMBL/GenBank/DDBJ databases">
        <title>Genome analysis of coral dinoflagellate symbionts highlights evolutionary adaptations to a symbiotic lifestyle.</title>
        <authorList>
            <person name="Aranda M."/>
            <person name="Li Y."/>
            <person name="Liew Y.J."/>
            <person name="Baumgarten S."/>
            <person name="Simakov O."/>
            <person name="Wilson M."/>
            <person name="Piel J."/>
            <person name="Ashoor H."/>
            <person name="Bougouffa S."/>
            <person name="Bajic V.B."/>
            <person name="Ryu T."/>
            <person name="Ravasi T."/>
            <person name="Bayer T."/>
            <person name="Micklem G."/>
            <person name="Kim H."/>
            <person name="Bhak J."/>
            <person name="Lajeunesse T.C."/>
            <person name="Voolstra C.R."/>
        </authorList>
    </citation>
    <scope>NUCLEOTIDE SEQUENCE [LARGE SCALE GENOMIC DNA]</scope>
    <source>
        <strain evidence="10 11">CCMP2467</strain>
    </source>
</reference>
<accession>A0A1Q9E4T0</accession>
<dbReference type="Gene3D" id="2.60.120.620">
    <property type="entry name" value="q2cbj1_9rhob like domain"/>
    <property type="match status" value="1"/>
</dbReference>
<evidence type="ECO:0000313" key="11">
    <source>
        <dbReference type="Proteomes" id="UP000186817"/>
    </source>
</evidence>
<feature type="compositionally biased region" description="Polar residues" evidence="7">
    <location>
        <begin position="509"/>
        <end position="527"/>
    </location>
</feature>
<feature type="signal peptide" evidence="8">
    <location>
        <begin position="1"/>
        <end position="18"/>
    </location>
</feature>
<evidence type="ECO:0000313" key="10">
    <source>
        <dbReference type="EMBL" id="OLQ02427.1"/>
    </source>
</evidence>
<dbReference type="InterPro" id="IPR005123">
    <property type="entry name" value="Oxoglu/Fe-dep_dioxygenase_dom"/>
</dbReference>
<feature type="coiled-coil region" evidence="6">
    <location>
        <begin position="537"/>
        <end position="578"/>
    </location>
</feature>
<dbReference type="AlphaFoldDB" id="A0A1Q9E4T0"/>
<sequence>MAALPFFASLLTWPLVLRASSSVSPCDERYADWLTDREQFERMDEPRYLQGLHVLCLWREKEDGPVFLEAQLNGIREENPFLPELPPDVIDADWGAFRKHLQYLLHFTKATNEWGNFHLKQPFGLFEPGGRRLASTAEVLDAQLVLLFEGGQWFWPPVRVGYVRALPGTTYELKTVSVQPVVFLVRGFLREEECQTIIAMGEANMSESPIVPMDTHHRDKATKEFRTSTQARLESSESPLLTELDHRISNLTRVPVHHNEEVQILRYRLGEFYAAHTDNFDPQYYQNSVDYIDKGHRNRLLTVFWYLTNVSQGGETLFPRAHALPQPEDMHSCEKGLKVQPEIGAVLLWYSLRPNGNSDPNSLHASCPVQEGMKWSANYWVWNKPRDVQVALPDADYDDEYGGESSVAEGDTVPQNNVSATFENRHEHPVYLSALEPVLRSHPPALSATMKLGSIRLLLAWAFIFWTSGSFKLVESPLAMTNSTNETANRIVEEVVAQRLHADMEEISSIDNPASENQSGSNESTAMQGPGELARNLEFLLIKVAQLEAVAEMQQAKLDEQTKKIVSQEDRIQSLEKKVNGEGQKSAGAFVETEHKDAQTRLNEATDVLKNVMLKHNRQRQKGMLHERHRSGLKGSGSEKEAEESARWNPLDLVPKQIRSPFDKLVDGFQAAADKAHWLATNTVDTLELAVNILSRGFTDFGANCHGSNAPSIRSFDQHGLRINFGNLRCELSLMGQRTELFNFNFGERAIPLPSHPMQLLAAGNIVGLLPGQLQQIVGGDIMGLMPHPMKLLGALDCAGQADVVQCLGFKIISDIAPLNFLTRLGDIFKEFIESFAKLASKLVAQAMKGGQSLLQTAATTEFPSVGKEAVVHHRGPNLVITKHSQKMPGKHAELLQKMANLEEPKPPAAVKWSFEDYGPETQALVTQLLVSFPFGARISTCAGHILKVQLLNGAVS</sequence>
<dbReference type="SMART" id="SM00702">
    <property type="entry name" value="P4Hc"/>
    <property type="match status" value="1"/>
</dbReference>
<proteinExistence type="predicted"/>
<feature type="region of interest" description="Disordered" evidence="7">
    <location>
        <begin position="618"/>
        <end position="647"/>
    </location>
</feature>
<dbReference type="GO" id="GO:0005783">
    <property type="term" value="C:endoplasmic reticulum"/>
    <property type="evidence" value="ECO:0007669"/>
    <property type="project" value="TreeGrafter"/>
</dbReference>
<dbReference type="PANTHER" id="PTHR10869:SF246">
    <property type="entry name" value="TRANSMEMBRANE PROLYL 4-HYDROXYLASE"/>
    <property type="match status" value="1"/>
</dbReference>
<dbReference type="InterPro" id="IPR044862">
    <property type="entry name" value="Pro_4_hyd_alph_FE2OG_OXY"/>
</dbReference>
<comment type="cofactor">
    <cofactor evidence="1">
        <name>L-ascorbate</name>
        <dbReference type="ChEBI" id="CHEBI:38290"/>
    </cofactor>
</comment>
<feature type="compositionally biased region" description="Basic residues" evidence="7">
    <location>
        <begin position="618"/>
        <end position="632"/>
    </location>
</feature>
<feature type="compositionally biased region" description="Basic and acidic residues" evidence="7">
    <location>
        <begin position="637"/>
        <end position="646"/>
    </location>
</feature>
<evidence type="ECO:0000256" key="2">
    <source>
        <dbReference type="ARBA" id="ARBA00022723"/>
    </source>
</evidence>
<keyword evidence="11" id="KW-1185">Reference proteome</keyword>
<feature type="region of interest" description="Disordered" evidence="7">
    <location>
        <begin position="506"/>
        <end position="529"/>
    </location>
</feature>
<dbReference type="GO" id="GO:0004656">
    <property type="term" value="F:procollagen-proline 4-dioxygenase activity"/>
    <property type="evidence" value="ECO:0007669"/>
    <property type="project" value="TreeGrafter"/>
</dbReference>
<feature type="chain" id="PRO_5011982841" evidence="8">
    <location>
        <begin position="19"/>
        <end position="957"/>
    </location>
</feature>
<dbReference type="GO" id="GO:0031418">
    <property type="term" value="F:L-ascorbic acid binding"/>
    <property type="evidence" value="ECO:0007669"/>
    <property type="project" value="InterPro"/>
</dbReference>
<dbReference type="Proteomes" id="UP000186817">
    <property type="component" value="Unassembled WGS sequence"/>
</dbReference>
<dbReference type="OrthoDB" id="420380at2759"/>
<evidence type="ECO:0000256" key="1">
    <source>
        <dbReference type="ARBA" id="ARBA00001961"/>
    </source>
</evidence>
<organism evidence="10 11">
    <name type="scientific">Symbiodinium microadriaticum</name>
    <name type="common">Dinoflagellate</name>
    <name type="synonym">Zooxanthella microadriatica</name>
    <dbReference type="NCBI Taxonomy" id="2951"/>
    <lineage>
        <taxon>Eukaryota</taxon>
        <taxon>Sar</taxon>
        <taxon>Alveolata</taxon>
        <taxon>Dinophyceae</taxon>
        <taxon>Suessiales</taxon>
        <taxon>Symbiodiniaceae</taxon>
        <taxon>Symbiodinium</taxon>
    </lineage>
</organism>
<keyword evidence="8" id="KW-0732">Signal</keyword>
<dbReference type="InterPro" id="IPR045054">
    <property type="entry name" value="P4HA-like"/>
</dbReference>
<keyword evidence="6" id="KW-0175">Coiled coil</keyword>
<gene>
    <name evidence="10" type="primary">P4H4</name>
    <name evidence="10" type="ORF">AK812_SmicGene14739</name>
</gene>
<feature type="domain" description="Fe2OG dioxygenase" evidence="9">
    <location>
        <begin position="258"/>
        <end position="383"/>
    </location>
</feature>
<dbReference type="GO" id="GO:0005506">
    <property type="term" value="F:iron ion binding"/>
    <property type="evidence" value="ECO:0007669"/>
    <property type="project" value="InterPro"/>
</dbReference>
<evidence type="ECO:0000256" key="5">
    <source>
        <dbReference type="ARBA" id="ARBA00023004"/>
    </source>
</evidence>
<evidence type="ECO:0000256" key="8">
    <source>
        <dbReference type="SAM" id="SignalP"/>
    </source>
</evidence>
<evidence type="ECO:0000256" key="7">
    <source>
        <dbReference type="SAM" id="MobiDB-lite"/>
    </source>
</evidence>
<protein>
    <submittedName>
        <fullName evidence="10">Putative prolyl 4-hydroxylase 4</fullName>
    </submittedName>
</protein>
<dbReference type="Pfam" id="PF13640">
    <property type="entry name" value="2OG-FeII_Oxy_3"/>
    <property type="match status" value="1"/>
</dbReference>
<evidence type="ECO:0000259" key="9">
    <source>
        <dbReference type="PROSITE" id="PS51471"/>
    </source>
</evidence>
<name>A0A1Q9E4T0_SYMMI</name>
<comment type="caution">
    <text evidence="10">The sequence shown here is derived from an EMBL/GenBank/DDBJ whole genome shotgun (WGS) entry which is preliminary data.</text>
</comment>
<evidence type="ECO:0000256" key="6">
    <source>
        <dbReference type="SAM" id="Coils"/>
    </source>
</evidence>
<keyword evidence="5" id="KW-0408">Iron</keyword>
<keyword evidence="2" id="KW-0479">Metal-binding</keyword>
<dbReference type="EMBL" id="LSRX01000264">
    <property type="protein sequence ID" value="OLQ02427.1"/>
    <property type="molecule type" value="Genomic_DNA"/>
</dbReference>
<evidence type="ECO:0000256" key="4">
    <source>
        <dbReference type="ARBA" id="ARBA00023002"/>
    </source>
</evidence>
<keyword evidence="3" id="KW-0223">Dioxygenase</keyword>
<dbReference type="PROSITE" id="PS51471">
    <property type="entry name" value="FE2OG_OXY"/>
    <property type="match status" value="1"/>
</dbReference>